<evidence type="ECO:0000313" key="1">
    <source>
        <dbReference type="EMBL" id="KAL2913492.1"/>
    </source>
</evidence>
<evidence type="ECO:0000313" key="2">
    <source>
        <dbReference type="Proteomes" id="UP001527925"/>
    </source>
</evidence>
<protein>
    <submittedName>
        <fullName evidence="1">Uncharacterized protein</fullName>
    </submittedName>
</protein>
<reference evidence="1 2" key="1">
    <citation type="submission" date="2023-09" db="EMBL/GenBank/DDBJ databases">
        <title>Pangenome analysis of Batrachochytrium dendrobatidis and related Chytrids.</title>
        <authorList>
            <person name="Yacoub M.N."/>
            <person name="Stajich J.E."/>
            <person name="James T.Y."/>
        </authorList>
    </citation>
    <scope>NUCLEOTIDE SEQUENCE [LARGE SCALE GENOMIC DNA]</scope>
    <source>
        <strain evidence="1 2">JEL0888</strain>
    </source>
</reference>
<comment type="caution">
    <text evidence="1">The sequence shown here is derived from an EMBL/GenBank/DDBJ whole genome shotgun (WGS) entry which is preliminary data.</text>
</comment>
<dbReference type="Proteomes" id="UP001527925">
    <property type="component" value="Unassembled WGS sequence"/>
</dbReference>
<dbReference type="EMBL" id="JADGIZ020000045">
    <property type="protein sequence ID" value="KAL2913492.1"/>
    <property type="molecule type" value="Genomic_DNA"/>
</dbReference>
<gene>
    <name evidence="1" type="ORF">HK105_206952</name>
</gene>
<sequence>MTAADPTKATALWSLSADLEERTWIDWLEAHTSFMFPLHHFEGNVQLTDTHLVLEGRHKRDKNQSKSLRIAKDSIVSVTHGFDQRFRRGDERSLGLVFSPVIISFRNSDKSDETETVYIGFDVTCLRTNHNEQWCSEINRWRAGELLARDAATVSSPTSEKAAPLAASS</sequence>
<accession>A0ABR4N1U3</accession>
<proteinExistence type="predicted"/>
<keyword evidence="2" id="KW-1185">Reference proteome</keyword>
<organism evidence="1 2">
    <name type="scientific">Polyrhizophydium stewartii</name>
    <dbReference type="NCBI Taxonomy" id="2732419"/>
    <lineage>
        <taxon>Eukaryota</taxon>
        <taxon>Fungi</taxon>
        <taxon>Fungi incertae sedis</taxon>
        <taxon>Chytridiomycota</taxon>
        <taxon>Chytridiomycota incertae sedis</taxon>
        <taxon>Chytridiomycetes</taxon>
        <taxon>Rhizophydiales</taxon>
        <taxon>Rhizophydiales incertae sedis</taxon>
        <taxon>Polyrhizophydium</taxon>
    </lineage>
</organism>
<name>A0ABR4N1U3_9FUNG</name>